<gene>
    <name evidence="1" type="ORF">UFOVP450_136</name>
</gene>
<accession>A0A6J5MEH3</accession>
<sequence length="59" mass="6905">MRNKQAIEDLAARVNQILDFLHNDIDSGKPHMTPEYAKQQLGQSLIYMESLRQYLDLEN</sequence>
<dbReference type="EMBL" id="LR796421">
    <property type="protein sequence ID" value="CAB4143426.1"/>
    <property type="molecule type" value="Genomic_DNA"/>
</dbReference>
<organism evidence="1">
    <name type="scientific">uncultured Caudovirales phage</name>
    <dbReference type="NCBI Taxonomy" id="2100421"/>
    <lineage>
        <taxon>Viruses</taxon>
        <taxon>Duplodnaviria</taxon>
        <taxon>Heunggongvirae</taxon>
        <taxon>Uroviricota</taxon>
        <taxon>Caudoviricetes</taxon>
        <taxon>Peduoviridae</taxon>
        <taxon>Maltschvirus</taxon>
        <taxon>Maltschvirus maltsch</taxon>
    </lineage>
</organism>
<evidence type="ECO:0000313" key="1">
    <source>
        <dbReference type="EMBL" id="CAB4143426.1"/>
    </source>
</evidence>
<proteinExistence type="predicted"/>
<name>A0A6J5MEH3_9CAUD</name>
<reference evidence="1" key="1">
    <citation type="submission" date="2020-04" db="EMBL/GenBank/DDBJ databases">
        <authorList>
            <person name="Chiriac C."/>
            <person name="Salcher M."/>
            <person name="Ghai R."/>
            <person name="Kavagutti S V."/>
        </authorList>
    </citation>
    <scope>NUCLEOTIDE SEQUENCE</scope>
</reference>
<protein>
    <submittedName>
        <fullName evidence="1">Uncharacterized protein</fullName>
    </submittedName>
</protein>